<organism evidence="2 3">
    <name type="scientific">Bos mutus grunniens</name>
    <name type="common">Wild yak</name>
    <name type="synonym">Bos grunniens</name>
    <dbReference type="NCBI Taxonomy" id="30521"/>
    <lineage>
        <taxon>Eukaryota</taxon>
        <taxon>Metazoa</taxon>
        <taxon>Chordata</taxon>
        <taxon>Craniata</taxon>
        <taxon>Vertebrata</taxon>
        <taxon>Euteleostomi</taxon>
        <taxon>Mammalia</taxon>
        <taxon>Eutheria</taxon>
        <taxon>Laurasiatheria</taxon>
        <taxon>Artiodactyla</taxon>
        <taxon>Ruminantia</taxon>
        <taxon>Pecora</taxon>
        <taxon>Bovidae</taxon>
        <taxon>Bovinae</taxon>
        <taxon>Bos</taxon>
    </lineage>
</organism>
<protein>
    <submittedName>
        <fullName evidence="2">Cilia and flagella associated protein 276</fullName>
    </submittedName>
</protein>
<reference evidence="2" key="2">
    <citation type="submission" date="2025-08" db="UniProtKB">
        <authorList>
            <consortium name="Ensembl"/>
        </authorList>
    </citation>
    <scope>IDENTIFICATION</scope>
</reference>
<reference evidence="2" key="1">
    <citation type="submission" date="2019-05" db="EMBL/GenBank/DDBJ databases">
        <authorList>
            <person name="Zhang S."/>
            <person name="Liu J."/>
        </authorList>
    </citation>
    <scope>NUCLEOTIDE SEQUENCE [LARGE SCALE GENOMIC DNA]</scope>
</reference>
<keyword evidence="3" id="KW-1185">Reference proteome</keyword>
<dbReference type="GO" id="GO:0036126">
    <property type="term" value="C:sperm flagellum"/>
    <property type="evidence" value="ECO:0007669"/>
    <property type="project" value="Ensembl"/>
</dbReference>
<evidence type="ECO:0000313" key="3">
    <source>
        <dbReference type="Proteomes" id="UP000694520"/>
    </source>
</evidence>
<evidence type="ECO:0000256" key="1">
    <source>
        <dbReference type="SAM" id="MobiDB-lite"/>
    </source>
</evidence>
<reference evidence="2" key="3">
    <citation type="submission" date="2025-09" db="UniProtKB">
        <authorList>
            <consortium name="Ensembl"/>
        </authorList>
    </citation>
    <scope>IDENTIFICATION</scope>
</reference>
<dbReference type="Pfam" id="PF12494">
    <property type="entry name" value="DUF3695"/>
    <property type="match status" value="1"/>
</dbReference>
<dbReference type="Ensembl" id="ENSBGRT00000001933.1">
    <property type="protein sequence ID" value="ENSBGRP00000001699.1"/>
    <property type="gene ID" value="ENSBGRG00000001035.1"/>
</dbReference>
<sequence>MFSPELLITHEKIRSTRSWPMQNSPRTALDMLAGYDGELEAGGQNSGLENKANRQGFCNFSGRIYRLPYKNPTHLAQQQEPWCRLSSTPTITSMKRDGFFFYSEIPKDDLDFRLAALYNHHTGTFKNKSEILTHQETIQDTRRIKTQFPGEFLPAPQPPLITSRANIRHWINPKKESIHSIQGSIVSPHTAATNGGYSRKNDGGFFST</sequence>
<dbReference type="GO" id="GO:0030317">
    <property type="term" value="P:flagellated sperm motility"/>
    <property type="evidence" value="ECO:0007669"/>
    <property type="project" value="Ensembl"/>
</dbReference>
<dbReference type="Proteomes" id="UP000694520">
    <property type="component" value="Chromosome 3"/>
</dbReference>
<gene>
    <name evidence="2" type="primary">CFAP276</name>
</gene>
<name>A0A8B9W9B5_BOSMU</name>
<accession>A0A8B9W9B5</accession>
<feature type="region of interest" description="Disordered" evidence="1">
    <location>
        <begin position="189"/>
        <end position="208"/>
    </location>
</feature>
<dbReference type="AlphaFoldDB" id="A0A8B9W9B5"/>
<dbReference type="GeneTree" id="ENSGT01030000234625"/>
<evidence type="ECO:0000313" key="2">
    <source>
        <dbReference type="Ensembl" id="ENSBGRP00000001699.1"/>
    </source>
</evidence>
<proteinExistence type="predicted"/>
<dbReference type="GO" id="GO:0160112">
    <property type="term" value="C:axonemal B tubule inner sheath"/>
    <property type="evidence" value="ECO:0007669"/>
    <property type="project" value="Ensembl"/>
</dbReference>
<dbReference type="InterPro" id="IPR022179">
    <property type="entry name" value="CFAP276"/>
</dbReference>